<evidence type="ECO:0000313" key="2">
    <source>
        <dbReference type="Proteomes" id="UP000238375"/>
    </source>
</evidence>
<dbReference type="Proteomes" id="UP000238375">
    <property type="component" value="Unassembled WGS sequence"/>
</dbReference>
<dbReference type="AlphaFoldDB" id="A0A2T0S1W9"/>
<accession>A0A2T0S1W9</accession>
<proteinExistence type="predicted"/>
<name>A0A2T0S1W9_9BACT</name>
<reference evidence="1 2" key="1">
    <citation type="submission" date="2018-03" db="EMBL/GenBank/DDBJ databases">
        <title>Genomic Encyclopedia of Archaeal and Bacterial Type Strains, Phase II (KMG-II): from individual species to whole genera.</title>
        <authorList>
            <person name="Goeker M."/>
        </authorList>
    </citation>
    <scope>NUCLEOTIDE SEQUENCE [LARGE SCALE GENOMIC DNA]</scope>
    <source>
        <strain evidence="1 2">DSM 28354</strain>
    </source>
</reference>
<comment type="caution">
    <text evidence="1">The sequence shown here is derived from an EMBL/GenBank/DDBJ whole genome shotgun (WGS) entry which is preliminary data.</text>
</comment>
<evidence type="ECO:0000313" key="1">
    <source>
        <dbReference type="EMBL" id="PRY27416.1"/>
    </source>
</evidence>
<gene>
    <name evidence="1" type="ORF">CLV58_13349</name>
</gene>
<protein>
    <submittedName>
        <fullName evidence="1">Uncharacterized protein</fullName>
    </submittedName>
</protein>
<sequence length="63" mass="7263">MSLIWAIETGLWLLDKGILIPSRVVDSISRQVYSLFRHGLDELRDRCLNQRPINDLIPLLSCV</sequence>
<organism evidence="1 2">
    <name type="scientific">Spirosoma oryzae</name>
    <dbReference type="NCBI Taxonomy" id="1469603"/>
    <lineage>
        <taxon>Bacteria</taxon>
        <taxon>Pseudomonadati</taxon>
        <taxon>Bacteroidota</taxon>
        <taxon>Cytophagia</taxon>
        <taxon>Cytophagales</taxon>
        <taxon>Cytophagaceae</taxon>
        <taxon>Spirosoma</taxon>
    </lineage>
</organism>
<keyword evidence="2" id="KW-1185">Reference proteome</keyword>
<dbReference type="EMBL" id="PVTE01000033">
    <property type="protein sequence ID" value="PRY27416.1"/>
    <property type="molecule type" value="Genomic_DNA"/>
</dbReference>